<evidence type="ECO:0000313" key="10">
    <source>
        <dbReference type="EMBL" id="KAF5340592.1"/>
    </source>
</evidence>
<evidence type="ECO:0000256" key="2">
    <source>
        <dbReference type="ARBA" id="ARBA00022723"/>
    </source>
</evidence>
<dbReference type="Gene3D" id="2.30.30.40">
    <property type="entry name" value="SH3 Domains"/>
    <property type="match status" value="2"/>
</dbReference>
<dbReference type="Gene3D" id="1.20.1270.60">
    <property type="entry name" value="Arfaptin homology (AH) domain/BAR domain"/>
    <property type="match status" value="1"/>
</dbReference>
<dbReference type="InterPro" id="IPR031160">
    <property type="entry name" value="F_BAR_dom"/>
</dbReference>
<evidence type="ECO:0000259" key="9">
    <source>
        <dbReference type="PROSITE" id="PS51741"/>
    </source>
</evidence>
<keyword evidence="3" id="KW-0862">Zinc</keyword>
<dbReference type="CDD" id="cd20824">
    <property type="entry name" value="C1_SpBZZ1-like"/>
    <property type="match status" value="1"/>
</dbReference>
<evidence type="ECO:0000259" key="7">
    <source>
        <dbReference type="PROSITE" id="PS50002"/>
    </source>
</evidence>
<evidence type="ECO:0000256" key="6">
    <source>
        <dbReference type="SAM" id="MobiDB-lite"/>
    </source>
</evidence>
<name>A0A8H5CEZ4_9AGAR</name>
<comment type="caution">
    <text evidence="10">The sequence shown here is derived from an EMBL/GenBank/DDBJ whole genome shotgun (WGS) entry which is preliminary data.</text>
</comment>
<dbReference type="SMART" id="SM00326">
    <property type="entry name" value="SH3"/>
    <property type="match status" value="2"/>
</dbReference>
<dbReference type="GO" id="GO:0030036">
    <property type="term" value="P:actin cytoskeleton organization"/>
    <property type="evidence" value="ECO:0007669"/>
    <property type="project" value="UniProtKB-ARBA"/>
</dbReference>
<evidence type="ECO:0000256" key="5">
    <source>
        <dbReference type="PROSITE-ProRule" id="PRU01077"/>
    </source>
</evidence>
<dbReference type="PROSITE" id="PS50081">
    <property type="entry name" value="ZF_DAG_PE_2"/>
    <property type="match status" value="1"/>
</dbReference>
<gene>
    <name evidence="10" type="ORF">D9611_007406</name>
</gene>
<evidence type="ECO:0000313" key="11">
    <source>
        <dbReference type="Proteomes" id="UP000541558"/>
    </source>
</evidence>
<keyword evidence="2" id="KW-0479">Metal-binding</keyword>
<organism evidence="10 11">
    <name type="scientific">Ephemerocybe angulata</name>
    <dbReference type="NCBI Taxonomy" id="980116"/>
    <lineage>
        <taxon>Eukaryota</taxon>
        <taxon>Fungi</taxon>
        <taxon>Dikarya</taxon>
        <taxon>Basidiomycota</taxon>
        <taxon>Agaricomycotina</taxon>
        <taxon>Agaricomycetes</taxon>
        <taxon>Agaricomycetidae</taxon>
        <taxon>Agaricales</taxon>
        <taxon>Agaricineae</taxon>
        <taxon>Psathyrellaceae</taxon>
        <taxon>Ephemerocybe</taxon>
    </lineage>
</organism>
<dbReference type="InterPro" id="IPR027267">
    <property type="entry name" value="AH/BAR_dom_sf"/>
</dbReference>
<dbReference type="SUPFAM" id="SSF57889">
    <property type="entry name" value="Cysteine-rich domain"/>
    <property type="match status" value="1"/>
</dbReference>
<dbReference type="OrthoDB" id="8783038at2759"/>
<dbReference type="InterPro" id="IPR020454">
    <property type="entry name" value="DAG/PE-bd"/>
</dbReference>
<dbReference type="InterPro" id="IPR036028">
    <property type="entry name" value="SH3-like_dom_sf"/>
</dbReference>
<dbReference type="Pfam" id="PF00018">
    <property type="entry name" value="SH3_1"/>
    <property type="match status" value="1"/>
</dbReference>
<dbReference type="CDD" id="cd00174">
    <property type="entry name" value="SH3"/>
    <property type="match status" value="1"/>
</dbReference>
<dbReference type="SMART" id="SM00109">
    <property type="entry name" value="C1"/>
    <property type="match status" value="1"/>
</dbReference>
<dbReference type="InterPro" id="IPR002219">
    <property type="entry name" value="PKC_DAG/PE"/>
</dbReference>
<dbReference type="SUPFAM" id="SSF50044">
    <property type="entry name" value="SH3-domain"/>
    <property type="match status" value="2"/>
</dbReference>
<dbReference type="GO" id="GO:0030864">
    <property type="term" value="C:cortical actin cytoskeleton"/>
    <property type="evidence" value="ECO:0007669"/>
    <property type="project" value="UniProtKB-ARBA"/>
</dbReference>
<dbReference type="PROSITE" id="PS51741">
    <property type="entry name" value="F_BAR"/>
    <property type="match status" value="1"/>
</dbReference>
<dbReference type="SMART" id="SM00055">
    <property type="entry name" value="FCH"/>
    <property type="match status" value="1"/>
</dbReference>
<feature type="region of interest" description="Disordered" evidence="6">
    <location>
        <begin position="174"/>
        <end position="196"/>
    </location>
</feature>
<dbReference type="Pfam" id="PF00611">
    <property type="entry name" value="FCH"/>
    <property type="match status" value="1"/>
</dbReference>
<dbReference type="PRINTS" id="PR00008">
    <property type="entry name" value="DAGPEDOMAIN"/>
</dbReference>
<dbReference type="PROSITE" id="PS50002">
    <property type="entry name" value="SH3"/>
    <property type="match status" value="2"/>
</dbReference>
<dbReference type="PROSITE" id="PS00479">
    <property type="entry name" value="ZF_DAG_PE_1"/>
    <property type="match status" value="1"/>
</dbReference>
<feature type="domain" description="SH3" evidence="7">
    <location>
        <begin position="519"/>
        <end position="580"/>
    </location>
</feature>
<dbReference type="InterPro" id="IPR046349">
    <property type="entry name" value="C1-like_sf"/>
</dbReference>
<dbReference type="InterPro" id="IPR001060">
    <property type="entry name" value="FCH_dom"/>
</dbReference>
<feature type="domain" description="F-BAR" evidence="9">
    <location>
        <begin position="1"/>
        <end position="280"/>
    </location>
</feature>
<dbReference type="Gene3D" id="3.30.60.20">
    <property type="match status" value="1"/>
</dbReference>
<dbReference type="InterPro" id="IPR001452">
    <property type="entry name" value="SH3_domain"/>
</dbReference>
<keyword evidence="11" id="KW-1185">Reference proteome</keyword>
<protein>
    <submittedName>
        <fullName evidence="10">Uncharacterized protein</fullName>
    </submittedName>
</protein>
<feature type="domain" description="SH3" evidence="7">
    <location>
        <begin position="607"/>
        <end position="678"/>
    </location>
</feature>
<dbReference type="GO" id="GO:0030833">
    <property type="term" value="P:regulation of actin filament polymerization"/>
    <property type="evidence" value="ECO:0007669"/>
    <property type="project" value="TreeGrafter"/>
</dbReference>
<dbReference type="AlphaFoldDB" id="A0A8H5CEZ4"/>
<dbReference type="PANTHER" id="PTHR15735:SF21">
    <property type="entry name" value="PROTEIN NERVOUS WRECK"/>
    <property type="match status" value="1"/>
</dbReference>
<keyword evidence="1 4" id="KW-0728">SH3 domain</keyword>
<keyword evidence="5" id="KW-0175">Coiled coil</keyword>
<evidence type="ECO:0000259" key="8">
    <source>
        <dbReference type="PROSITE" id="PS50081"/>
    </source>
</evidence>
<dbReference type="GO" id="GO:0046872">
    <property type="term" value="F:metal ion binding"/>
    <property type="evidence" value="ECO:0007669"/>
    <property type="project" value="UniProtKB-KW"/>
</dbReference>
<evidence type="ECO:0000256" key="4">
    <source>
        <dbReference type="PROSITE-ProRule" id="PRU00192"/>
    </source>
</evidence>
<feature type="domain" description="Phorbol-ester/DAG-type" evidence="8">
    <location>
        <begin position="410"/>
        <end position="460"/>
    </location>
</feature>
<evidence type="ECO:0000256" key="1">
    <source>
        <dbReference type="ARBA" id="ARBA00022443"/>
    </source>
</evidence>
<proteinExistence type="predicted"/>
<reference evidence="10 11" key="1">
    <citation type="journal article" date="2020" name="ISME J.">
        <title>Uncovering the hidden diversity of litter-decomposition mechanisms in mushroom-forming fungi.</title>
        <authorList>
            <person name="Floudas D."/>
            <person name="Bentzer J."/>
            <person name="Ahren D."/>
            <person name="Johansson T."/>
            <person name="Persson P."/>
            <person name="Tunlid A."/>
        </authorList>
    </citation>
    <scope>NUCLEOTIDE SEQUENCE [LARGE SCALE GENOMIC DNA]</scope>
    <source>
        <strain evidence="10 11">CBS 175.51</strain>
    </source>
</reference>
<sequence>MEGTPGNTFGSLLPDQFDKIASYFETHLELIGDIREIYAARVALEREYAGKLQALARKAADKKAKMEHAIAVGTDPSKSWDAGTLKACTLNAAYDEIIASVTGAAEDHGSIADAVNAQVVEVLRVVERRSDEVKKKEMAFFNKLLADRDQTYANHQKSKQKCDDDCMEVESFRQKQSRAHDDKHAERAAKQAEQQRTDMLNSKNVYLISISVANQAKARFYSTDLPRLEDEYQGLQTRLVQRLVKILLHCQRLQQGHLDKLKSRVAGVEARLDAVDTIKDQALFSAHNARPFTMPGDWKFEPCPGHYDTDEMSVDPAPKVFIQNKLRRCKEKLGELQPVVYSKKTEVAGAASKIKTYQADHTLGPIDDQTDAYIEAEHQLALYQISEHQLNAEIQTITAAIGADVGGQNPHNFKSSSFSIPTTCGYCKASIWGLTKQGKTCKSCGVSVHTKCELKFPANCGQKDSAPPSTRTVARTNTVSSTSSRASSVLASPAMPVPSVPTASSFVKDTHSDNTSIAESYPTARVLFDFKASSEFELAVSEDEVVQVVEEDDGTGWMKVLNEYGETGLVPATYLEEEEAPSAAVAMPTPTPGRGGAPPVKQNAVQGSGEQVRAVYAYAAQGADELGLAEGEVLELSSGPRGGKYYGEGWWEGIKALKCDPKPQAQPPPVDQVTKSNQQISQSAIMKLNLFLAPLLLALTTAVTASPTPEAAAVADDSAIKGKIAALLGARDVATEGFSDLEKRASVTGTVNTDAVRYRRCAHTSCEAVGQYNKGKVITITCRVQGDSVNGWAWWDKMSNGYYISDYYVSWTGGVPSVC</sequence>
<dbReference type="PANTHER" id="PTHR15735">
    <property type="entry name" value="FCH AND DOUBLE SH3 DOMAINS PROTEIN"/>
    <property type="match status" value="1"/>
</dbReference>
<accession>A0A8H5CEZ4</accession>
<dbReference type="EMBL" id="JAACJK010000003">
    <property type="protein sequence ID" value="KAF5340592.1"/>
    <property type="molecule type" value="Genomic_DNA"/>
</dbReference>
<dbReference type="SUPFAM" id="SSF103657">
    <property type="entry name" value="BAR/IMD domain-like"/>
    <property type="match status" value="1"/>
</dbReference>
<evidence type="ECO:0000256" key="3">
    <source>
        <dbReference type="ARBA" id="ARBA00022833"/>
    </source>
</evidence>
<dbReference type="Pfam" id="PF00130">
    <property type="entry name" value="C1_1"/>
    <property type="match status" value="1"/>
</dbReference>
<dbReference type="Proteomes" id="UP000541558">
    <property type="component" value="Unassembled WGS sequence"/>
</dbReference>